<evidence type="ECO:0008006" key="3">
    <source>
        <dbReference type="Google" id="ProtNLM"/>
    </source>
</evidence>
<dbReference type="AlphaFoldDB" id="V7BQI4"/>
<sequence>MKVEDSMEKINISPSQVTLIVDRYLCANNLSQTRAAFRMEASSLFAGSPLSHLSNTSFNLGKILAEYISLKRQKIILDKERCLIIQEKYRVQKLMENMHNIVNTYNAFQRPILITVPVNNASSATFHQNPSGLCAATTSYVQNTKSCDVPWSQSKKRKNSEAINESIIEKKYCDRPLEDKIQFRGIDHVMTINQFFQPAVTACNEEIVSHCQNNKVMVDPEKEITHKDNFRNSPINSDTNQHYNASPIPQSLENSIPNEGESLEKLIPNASESLENSNEGESLENSIPNEGECLKNSIPNDGENEVSTLHKETQKEQSHIDLSHIKFDSNMDYWSNFSLENMKTSDDVFYDYPPPSTH</sequence>
<dbReference type="EMBL" id="CM002293">
    <property type="protein sequence ID" value="ESW19278.1"/>
    <property type="molecule type" value="Genomic_DNA"/>
</dbReference>
<dbReference type="OrthoDB" id="1939654at2759"/>
<dbReference type="PANTHER" id="PTHR35117:SF1">
    <property type="entry name" value="MYOSIN-M HEAVY PROTEIN"/>
    <property type="match status" value="1"/>
</dbReference>
<reference evidence="2" key="1">
    <citation type="journal article" date="2014" name="Nat. Genet.">
        <title>A reference genome for common bean and genome-wide analysis of dual domestications.</title>
        <authorList>
            <person name="Schmutz J."/>
            <person name="McClean P.E."/>
            <person name="Mamidi S."/>
            <person name="Wu G.A."/>
            <person name="Cannon S.B."/>
            <person name="Grimwood J."/>
            <person name="Jenkins J."/>
            <person name="Shu S."/>
            <person name="Song Q."/>
            <person name="Chavarro C."/>
            <person name="Torres-Torres M."/>
            <person name="Geffroy V."/>
            <person name="Moghaddam S.M."/>
            <person name="Gao D."/>
            <person name="Abernathy B."/>
            <person name="Barry K."/>
            <person name="Blair M."/>
            <person name="Brick M.A."/>
            <person name="Chovatia M."/>
            <person name="Gepts P."/>
            <person name="Goodstein D.M."/>
            <person name="Gonzales M."/>
            <person name="Hellsten U."/>
            <person name="Hyten D.L."/>
            <person name="Jia G."/>
            <person name="Kelly J.D."/>
            <person name="Kudrna D."/>
            <person name="Lee R."/>
            <person name="Richard M.M."/>
            <person name="Miklas P.N."/>
            <person name="Osorno J.M."/>
            <person name="Rodrigues J."/>
            <person name="Thareau V."/>
            <person name="Urrea C.A."/>
            <person name="Wang M."/>
            <person name="Yu Y."/>
            <person name="Zhang M."/>
            <person name="Wing R.A."/>
            <person name="Cregan P.B."/>
            <person name="Rokhsar D.S."/>
            <person name="Jackson S.A."/>
        </authorList>
    </citation>
    <scope>NUCLEOTIDE SEQUENCE [LARGE SCALE GENOMIC DNA]</scope>
    <source>
        <strain evidence="2">cv. G19833</strain>
    </source>
</reference>
<gene>
    <name evidence="1" type="ORF">PHAVU_006G111000g</name>
</gene>
<accession>V7BQI4</accession>
<dbReference type="OMA" id="AFRMEAS"/>
<dbReference type="Gramene" id="ESW19278">
    <property type="protein sequence ID" value="ESW19278"/>
    <property type="gene ID" value="PHAVU_006G111000g"/>
</dbReference>
<keyword evidence="2" id="KW-1185">Reference proteome</keyword>
<evidence type="ECO:0000313" key="2">
    <source>
        <dbReference type="Proteomes" id="UP000000226"/>
    </source>
</evidence>
<dbReference type="PANTHER" id="PTHR35117">
    <property type="entry name" value="MYOSIN-M HEAVY PROTEIN"/>
    <property type="match status" value="1"/>
</dbReference>
<proteinExistence type="predicted"/>
<dbReference type="STRING" id="3885.V7BQI4"/>
<name>V7BQI4_PHAVU</name>
<evidence type="ECO:0000313" key="1">
    <source>
        <dbReference type="EMBL" id="ESW19278.1"/>
    </source>
</evidence>
<dbReference type="Proteomes" id="UP000000226">
    <property type="component" value="Chromosome 6"/>
</dbReference>
<organism evidence="1 2">
    <name type="scientific">Phaseolus vulgaris</name>
    <name type="common">Kidney bean</name>
    <name type="synonym">French bean</name>
    <dbReference type="NCBI Taxonomy" id="3885"/>
    <lineage>
        <taxon>Eukaryota</taxon>
        <taxon>Viridiplantae</taxon>
        <taxon>Streptophyta</taxon>
        <taxon>Embryophyta</taxon>
        <taxon>Tracheophyta</taxon>
        <taxon>Spermatophyta</taxon>
        <taxon>Magnoliopsida</taxon>
        <taxon>eudicotyledons</taxon>
        <taxon>Gunneridae</taxon>
        <taxon>Pentapetalae</taxon>
        <taxon>rosids</taxon>
        <taxon>fabids</taxon>
        <taxon>Fabales</taxon>
        <taxon>Fabaceae</taxon>
        <taxon>Papilionoideae</taxon>
        <taxon>50 kb inversion clade</taxon>
        <taxon>NPAAA clade</taxon>
        <taxon>indigoferoid/millettioid clade</taxon>
        <taxon>Phaseoleae</taxon>
        <taxon>Phaseolus</taxon>
    </lineage>
</organism>
<protein>
    <recommendedName>
        <fullName evidence="3">LisH domain-containing protein</fullName>
    </recommendedName>
</protein>